<dbReference type="RefSeq" id="WP_045299544.1">
    <property type="nucleotide sequence ID" value="NZ_JYJA01000035.1"/>
</dbReference>
<dbReference type="Gene3D" id="3.40.50.10540">
    <property type="entry name" value="Crotonobetainyl-coa:carnitine coa-transferase, domain 1"/>
    <property type="match status" value="1"/>
</dbReference>
<dbReference type="GO" id="GO:0033608">
    <property type="term" value="F:formyl-CoA transferase activity"/>
    <property type="evidence" value="ECO:0007669"/>
    <property type="project" value="UniProtKB-EC"/>
</dbReference>
<reference evidence="2 3" key="1">
    <citation type="submission" date="2015-02" db="EMBL/GenBank/DDBJ databases">
        <title>Draft genome sequences of ten Microbacterium spp. with emphasis on heavy metal contaminated environments.</title>
        <authorList>
            <person name="Corretto E."/>
        </authorList>
    </citation>
    <scope>NUCLEOTIDE SEQUENCE [LARGE SCALE GENOMIC DNA]</scope>
    <source>
        <strain evidence="2 3">DSM 8608</strain>
    </source>
</reference>
<gene>
    <name evidence="2" type="primary">frc_1</name>
    <name evidence="2" type="ORF">RS82_02356</name>
</gene>
<dbReference type="OrthoDB" id="9797653at2"/>
<keyword evidence="3" id="KW-1185">Reference proteome</keyword>
<dbReference type="EMBL" id="JYJA01000035">
    <property type="protein sequence ID" value="KJL42340.1"/>
    <property type="molecule type" value="Genomic_DNA"/>
</dbReference>
<evidence type="ECO:0000313" key="2">
    <source>
        <dbReference type="EMBL" id="KJL42340.1"/>
    </source>
</evidence>
<dbReference type="EC" id="2.8.3.16" evidence="2"/>
<name>A0A0M2H7H1_MICTR</name>
<dbReference type="Gene3D" id="3.30.1540.10">
    <property type="entry name" value="formyl-coa transferase, domain 3"/>
    <property type="match status" value="1"/>
</dbReference>
<dbReference type="AlphaFoldDB" id="A0A0M2H7H1"/>
<dbReference type="InterPro" id="IPR044855">
    <property type="entry name" value="CoA-Trfase_III_dom3_sf"/>
</dbReference>
<evidence type="ECO:0000256" key="1">
    <source>
        <dbReference type="ARBA" id="ARBA00022679"/>
    </source>
</evidence>
<accession>A0A0M2H7H1</accession>
<keyword evidence="1 2" id="KW-0808">Transferase</keyword>
<dbReference type="PATRIC" id="fig|69370.6.peg.2394"/>
<proteinExistence type="predicted"/>
<organism evidence="2 3">
    <name type="scientific">Microbacterium trichothecenolyticum</name>
    <name type="common">Aureobacterium trichothecenolyticum</name>
    <dbReference type="NCBI Taxonomy" id="69370"/>
    <lineage>
        <taxon>Bacteria</taxon>
        <taxon>Bacillati</taxon>
        <taxon>Actinomycetota</taxon>
        <taxon>Actinomycetes</taxon>
        <taxon>Micrococcales</taxon>
        <taxon>Microbacteriaceae</taxon>
        <taxon>Microbacterium</taxon>
    </lineage>
</organism>
<dbReference type="Proteomes" id="UP000034098">
    <property type="component" value="Unassembled WGS sequence"/>
</dbReference>
<evidence type="ECO:0000313" key="3">
    <source>
        <dbReference type="Proteomes" id="UP000034098"/>
    </source>
</evidence>
<dbReference type="InterPro" id="IPR003673">
    <property type="entry name" value="CoA-Trfase_fam_III"/>
</dbReference>
<dbReference type="InterPro" id="IPR050483">
    <property type="entry name" value="CoA-transferase_III_domain"/>
</dbReference>
<dbReference type="SUPFAM" id="SSF89796">
    <property type="entry name" value="CoA-transferase family III (CaiB/BaiF)"/>
    <property type="match status" value="1"/>
</dbReference>
<dbReference type="PANTHER" id="PTHR48207:SF3">
    <property type="entry name" value="SUCCINATE--HYDROXYMETHYLGLUTARATE COA-TRANSFERASE"/>
    <property type="match status" value="1"/>
</dbReference>
<dbReference type="Pfam" id="PF02515">
    <property type="entry name" value="CoA_transf_3"/>
    <property type="match status" value="1"/>
</dbReference>
<dbReference type="InterPro" id="IPR023606">
    <property type="entry name" value="CoA-Trfase_III_dom_1_sf"/>
</dbReference>
<comment type="caution">
    <text evidence="2">The sequence shown here is derived from an EMBL/GenBank/DDBJ whole genome shotgun (WGS) entry which is preliminary data.</text>
</comment>
<dbReference type="PANTHER" id="PTHR48207">
    <property type="entry name" value="SUCCINATE--HYDROXYMETHYLGLUTARATE COA-TRANSFERASE"/>
    <property type="match status" value="1"/>
</dbReference>
<sequence>MTSDLARGPLAGVRVLDLTAMLAGPFTTMLLADLGADVIKIEPTEGDRTRALGPFRPGDPAEALGGYFQSVNRGKGSIVLDLKAADDAALFRELVGEADVVVENFSTGVMERLGLSYEVLAAINPRLVYAALRGFGDARSGASPYETWPAFDIVAQAMGGFAAITGPLGGPPLKSGPGIGDIFPGALLALGVVAAVRHAEHTGQGQFVDVAMYDAVLALCERVVYQHSYLGIDPEPMGNGHPLLAPFDIMQTSDGWLAVAAPSDKHWRILTEAMGVPELADDPRFVNNAARTVNVVATRQVLGDWLGRHATAEVVALLGGKVPIGPVNTASDIFKDEHARVREMLVDVEQPGSDRPVTIAGVPIKFSRTPSATPTRGPLLGEDDPAQILARWRGQSLAPAAQEANRDGNADDA</sequence>
<protein>
    <submittedName>
        <fullName evidence="2">Formyl-coenzyme A transferase</fullName>
        <ecNumber evidence="2">2.8.3.16</ecNumber>
    </submittedName>
</protein>